<evidence type="ECO:0000313" key="4">
    <source>
        <dbReference type="Proteomes" id="UP000289372"/>
    </source>
</evidence>
<organism evidence="2 4">
    <name type="scientific">Xanthomonas perforans</name>
    <dbReference type="NCBI Taxonomy" id="442694"/>
    <lineage>
        <taxon>Bacteria</taxon>
        <taxon>Pseudomonadati</taxon>
        <taxon>Pseudomonadota</taxon>
        <taxon>Gammaproteobacteria</taxon>
        <taxon>Lysobacterales</taxon>
        <taxon>Lysobacteraceae</taxon>
        <taxon>Xanthomonas</taxon>
    </lineage>
</organism>
<comment type="caution">
    <text evidence="2">The sequence shown here is derived from an EMBL/GenBank/DDBJ whole genome shotgun (WGS) entry which is preliminary data.</text>
</comment>
<evidence type="ECO:0000313" key="2">
    <source>
        <dbReference type="EMBL" id="RXD52840.1"/>
    </source>
</evidence>
<dbReference type="AlphaFoldDB" id="A0AAQ0YNA7"/>
<dbReference type="KEGG" id="xpe:BJD13_03350"/>
<proteinExistence type="predicted"/>
<gene>
    <name evidence="2" type="ORF">DB769_13970</name>
    <name evidence="1" type="ORF">XP315_19265</name>
</gene>
<reference evidence="2 4" key="2">
    <citation type="submission" date="2018-02" db="EMBL/GenBank/DDBJ databases">
        <title>Characterization of Xanthomonas diversity in transplant houses and field plants.</title>
        <authorList>
            <person name="Abrahamian P."/>
            <person name="Timilsina S."/>
            <person name="Minsavage G.V."/>
            <person name="Goss E.M."/>
            <person name="Jones J.B."/>
            <person name="Vallad G.E."/>
        </authorList>
    </citation>
    <scope>NUCLEOTIDE SEQUENCE [LARGE SCALE GENOMIC DNA]</scope>
    <source>
        <strain evidence="2 4">GEV2132</strain>
    </source>
</reference>
<dbReference type="Proteomes" id="UP000035369">
    <property type="component" value="Unassembled WGS sequence"/>
</dbReference>
<sequence length="73" mass="8231">MLKHVARIWMLAVFGQNVPSQVRGDAESCRAICLICPFRTMRDAMGVSPPQMDELPMPLSSSQAHRKCLECRK</sequence>
<name>A0AAQ0YNA7_XANPE</name>
<keyword evidence="3" id="KW-1185">Reference proteome</keyword>
<protein>
    <submittedName>
        <fullName evidence="2">Uncharacterized protein</fullName>
    </submittedName>
</protein>
<accession>A0AAQ0YNA7</accession>
<dbReference type="EMBL" id="PUUL01000079">
    <property type="protein sequence ID" value="RXD52840.1"/>
    <property type="molecule type" value="Genomic_DNA"/>
</dbReference>
<evidence type="ECO:0000313" key="1">
    <source>
        <dbReference type="EMBL" id="KLC02980.1"/>
    </source>
</evidence>
<dbReference type="EMBL" id="JZUY01000048">
    <property type="protein sequence ID" value="KLC02980.1"/>
    <property type="molecule type" value="Genomic_DNA"/>
</dbReference>
<dbReference type="Proteomes" id="UP000289372">
    <property type="component" value="Unassembled WGS sequence"/>
</dbReference>
<evidence type="ECO:0000313" key="3">
    <source>
        <dbReference type="Proteomes" id="UP000035369"/>
    </source>
</evidence>
<reference evidence="1 3" key="1">
    <citation type="submission" date="2015-02" db="EMBL/GenBank/DDBJ databases">
        <title>Whole genome sequencing of multiple isolates of three species of pepper and tomato-infecting xanthomonads reveals genetic diversity in field strains and pinpoints effectors responsible for host specificity.</title>
        <authorList>
            <person name="Schwartz A."/>
            <person name="Dahlbeck D."/>
            <person name="Staskawicz B."/>
            <person name="Bart R."/>
            <person name="Potnis N."/>
            <person name="Minsavage G."/>
            <person name="Timilsina S."/>
            <person name="Goss E."/>
            <person name="Jones J."/>
            <person name="Vallad G."/>
            <person name="Barak J."/>
            <person name="Miller S."/>
            <person name="Ritchie D."/>
            <person name="Martins J.Jr."/>
            <person name="Patane J.S."/>
            <person name="Setubal J.C."/>
        </authorList>
    </citation>
    <scope>NUCLEOTIDE SEQUENCE [LARGE SCALE GENOMIC DNA]</scope>
    <source>
        <strain evidence="1 3">Xp3-15</strain>
    </source>
</reference>